<dbReference type="Proteomes" id="UP000006919">
    <property type="component" value="Plasmid pRUMAL02"/>
</dbReference>
<dbReference type="InterPro" id="IPR032360">
    <property type="entry name" value="DUF4869"/>
</dbReference>
<proteinExistence type="predicted"/>
<organism evidence="1 2">
    <name type="scientific">Ruminococcus albus (strain ATCC 27210 / DSM 20455 / JCM 14654 / NCDO 2250 / 7)</name>
    <dbReference type="NCBI Taxonomy" id="697329"/>
    <lineage>
        <taxon>Bacteria</taxon>
        <taxon>Bacillati</taxon>
        <taxon>Bacillota</taxon>
        <taxon>Clostridia</taxon>
        <taxon>Eubacteriales</taxon>
        <taxon>Oscillospiraceae</taxon>
        <taxon>Ruminococcus</taxon>
    </lineage>
</organism>
<gene>
    <name evidence="1" type="ordered locus">Rumal_3774</name>
</gene>
<evidence type="ECO:0000313" key="2">
    <source>
        <dbReference type="Proteomes" id="UP000006919"/>
    </source>
</evidence>
<protein>
    <submittedName>
        <fullName evidence="1">Uncharacterized protein</fullName>
    </submittedName>
</protein>
<dbReference type="EMBL" id="CP002405">
    <property type="protein sequence ID" value="ADU24208.1"/>
    <property type="molecule type" value="Genomic_DNA"/>
</dbReference>
<reference evidence="2" key="1">
    <citation type="journal article" date="2011" name="J. Bacteriol.">
        <title>Complete genome of the cellulolytic ruminal bacterium Ruminococcus albus 7.</title>
        <authorList>
            <person name="Suen G."/>
            <person name="Stevenson D.M."/>
            <person name="Bruce D.C."/>
            <person name="Chertkov O."/>
            <person name="Copeland A."/>
            <person name="Cheng J.F."/>
            <person name="Detter C."/>
            <person name="Detter J.C."/>
            <person name="Goodwin L.A."/>
            <person name="Han C.S."/>
            <person name="Hauser L.J."/>
            <person name="Ivanova N.N."/>
            <person name="Kyrpides N.C."/>
            <person name="Land M.L."/>
            <person name="Lapidus A."/>
            <person name="Lucas S."/>
            <person name="Ovchinnikova G."/>
            <person name="Pitluck S."/>
            <person name="Tapia R."/>
            <person name="Woyke T."/>
            <person name="Boyum J."/>
            <person name="Mead D."/>
            <person name="Weimer P.J."/>
        </authorList>
    </citation>
    <scope>NUCLEOTIDE SEQUENCE [LARGE SCALE GENOMIC DNA]</scope>
    <source>
        <strain evidence="2">ATCC 27210 / DSM 20455 / JCM 14654 / NCDO 2250 / 7</strain>
        <plasmid evidence="2">pRUMAL02</plasmid>
    </source>
</reference>
<evidence type="ECO:0000313" key="1">
    <source>
        <dbReference type="EMBL" id="ADU24208.1"/>
    </source>
</evidence>
<geneLocation type="plasmid" evidence="1 2">
    <name>pRUMAL02</name>
</geneLocation>
<accession>E6UKL2</accession>
<dbReference type="KEGG" id="ral:Rumal_3774"/>
<name>E6UKL2_RUMA7</name>
<keyword evidence="1" id="KW-0614">Plasmid</keyword>
<dbReference type="Pfam" id="PF16163">
    <property type="entry name" value="DUF4869"/>
    <property type="match status" value="1"/>
</dbReference>
<dbReference type="HOGENOM" id="CLU_2467115_0_0_9"/>
<dbReference type="AlphaFoldDB" id="E6UKL2"/>
<sequence length="88" mass="10019">MFRITVFLVADWCVPRGEIITDKIFNASACGDNCAEWLLEIGKKKDITVNLRHIMDFGEVSFDIHIQNTDQVVHSMKELIPIAGMIVR</sequence>